<dbReference type="AlphaFoldDB" id="A0AAD9KY53"/>
<proteinExistence type="inferred from homology"/>
<dbReference type="InterPro" id="IPR018161">
    <property type="entry name" value="Wnt_CS"/>
</dbReference>
<dbReference type="PRINTS" id="PR01349">
    <property type="entry name" value="WNTPROTEIN"/>
</dbReference>
<evidence type="ECO:0000256" key="3">
    <source>
        <dbReference type="ARBA" id="ARBA00022473"/>
    </source>
</evidence>
<comment type="caution">
    <text evidence="10">The sequence shown here is derived from an EMBL/GenBank/DDBJ whole genome shotgun (WGS) entry which is preliminary data.</text>
</comment>
<dbReference type="PROSITE" id="PS00246">
    <property type="entry name" value="WNT1"/>
    <property type="match status" value="1"/>
</dbReference>
<keyword evidence="8" id="KW-0449">Lipoprotein</keyword>
<comment type="similarity">
    <text evidence="2 9">Belongs to the Wnt family.</text>
</comment>
<dbReference type="Pfam" id="PF00110">
    <property type="entry name" value="wnt"/>
    <property type="match status" value="1"/>
</dbReference>
<name>A0AAD9KY53_RIDPI</name>
<dbReference type="GO" id="GO:0045165">
    <property type="term" value="P:cell fate commitment"/>
    <property type="evidence" value="ECO:0007669"/>
    <property type="project" value="TreeGrafter"/>
</dbReference>
<keyword evidence="7" id="KW-1015">Disulfide bond</keyword>
<dbReference type="PANTHER" id="PTHR12027:SF99">
    <property type="entry name" value="PROTEIN WNT"/>
    <property type="match status" value="1"/>
</dbReference>
<keyword evidence="11" id="KW-1185">Reference proteome</keyword>
<dbReference type="InterPro" id="IPR043158">
    <property type="entry name" value="Wnt_C"/>
</dbReference>
<dbReference type="InterPro" id="IPR005817">
    <property type="entry name" value="Wnt"/>
</dbReference>
<dbReference type="GO" id="GO:0030182">
    <property type="term" value="P:neuron differentiation"/>
    <property type="evidence" value="ECO:0007669"/>
    <property type="project" value="TreeGrafter"/>
</dbReference>
<evidence type="ECO:0000313" key="11">
    <source>
        <dbReference type="Proteomes" id="UP001209878"/>
    </source>
</evidence>
<dbReference type="GO" id="GO:0060070">
    <property type="term" value="P:canonical Wnt signaling pathway"/>
    <property type="evidence" value="ECO:0007669"/>
    <property type="project" value="TreeGrafter"/>
</dbReference>
<dbReference type="EMBL" id="JAODUO010000475">
    <property type="protein sequence ID" value="KAK2179727.1"/>
    <property type="molecule type" value="Genomic_DNA"/>
</dbReference>
<evidence type="ECO:0000256" key="9">
    <source>
        <dbReference type="RuleBase" id="RU003500"/>
    </source>
</evidence>
<comment type="subcellular location">
    <subcellularLocation>
        <location evidence="1 9">Secreted</location>
        <location evidence="1 9">Extracellular space</location>
        <location evidence="1 9">Extracellular matrix</location>
    </subcellularLocation>
</comment>
<dbReference type="InterPro" id="IPR009143">
    <property type="entry name" value="Wnt6"/>
</dbReference>
<accession>A0AAD9KY53</accession>
<reference evidence="10" key="1">
    <citation type="journal article" date="2023" name="Mol. Biol. Evol.">
        <title>Third-Generation Sequencing Reveals the Adaptive Role of the Epigenome in Three Deep-Sea Polychaetes.</title>
        <authorList>
            <person name="Perez M."/>
            <person name="Aroh O."/>
            <person name="Sun Y."/>
            <person name="Lan Y."/>
            <person name="Juniper S.K."/>
            <person name="Young C.R."/>
            <person name="Angers B."/>
            <person name="Qian P.Y."/>
        </authorList>
    </citation>
    <scope>NUCLEOTIDE SEQUENCE</scope>
    <source>
        <strain evidence="10">R07B-5</strain>
    </source>
</reference>
<dbReference type="FunFam" id="3.30.2460.20:FF:000001">
    <property type="entry name" value="Wnt homolog"/>
    <property type="match status" value="1"/>
</dbReference>
<sequence>MSGATYNGVLVSPRTKSENRARCAEIDVLAPRQRELCSRSRHILDVVSSGASAGIDECQYQFRLRRWNCSTFNTTDVFGKILDLKTREKAYIYAVSSAGVMHAVTQACARGTLDICSCDTHVRAREPEAGFLWGGCSHNVNFGGVFTREFVDSNENRRRSDGLMNLWNNAAGRKTIKETMRLLCKCHGVSGSCSIKICWRTMAKFRDVGAALKEKFNGASRVRLGRKHRFQPLDRLQKRPTRKDLVYLEESPDFCEANPAHGSLGTHGRQCNRTSYGLDGCRLMCCGRGYHTIIRDLSEDCNCKFFWCCRVVCETCTRIVEQHFCN</sequence>
<evidence type="ECO:0000313" key="10">
    <source>
        <dbReference type="EMBL" id="KAK2179727.1"/>
    </source>
</evidence>
<keyword evidence="5" id="KW-0272">Extracellular matrix</keyword>
<keyword evidence="6 9" id="KW-0879">Wnt signaling pathway</keyword>
<dbReference type="GO" id="GO:0005125">
    <property type="term" value="F:cytokine activity"/>
    <property type="evidence" value="ECO:0007669"/>
    <property type="project" value="TreeGrafter"/>
</dbReference>
<dbReference type="PANTHER" id="PTHR12027">
    <property type="entry name" value="WNT RELATED"/>
    <property type="match status" value="1"/>
</dbReference>
<gene>
    <name evidence="10" type="ORF">NP493_475g00032</name>
</gene>
<dbReference type="GO" id="GO:0005109">
    <property type="term" value="F:frizzled binding"/>
    <property type="evidence" value="ECO:0007669"/>
    <property type="project" value="TreeGrafter"/>
</dbReference>
<evidence type="ECO:0000256" key="4">
    <source>
        <dbReference type="ARBA" id="ARBA00022525"/>
    </source>
</evidence>
<evidence type="ECO:0000256" key="8">
    <source>
        <dbReference type="ARBA" id="ARBA00023288"/>
    </source>
</evidence>
<keyword evidence="3 9" id="KW-0217">Developmental protein</keyword>
<evidence type="ECO:0000256" key="2">
    <source>
        <dbReference type="ARBA" id="ARBA00005683"/>
    </source>
</evidence>
<dbReference type="SMART" id="SM00097">
    <property type="entry name" value="WNT1"/>
    <property type="match status" value="1"/>
</dbReference>
<comment type="function">
    <text evidence="9">Ligand for members of the frizzled family of seven transmembrane receptors.</text>
</comment>
<dbReference type="CDD" id="cd19338">
    <property type="entry name" value="Wnt_Wnt6"/>
    <property type="match status" value="1"/>
</dbReference>
<evidence type="ECO:0000256" key="1">
    <source>
        <dbReference type="ARBA" id="ARBA00004498"/>
    </source>
</evidence>
<dbReference type="GO" id="GO:0005615">
    <property type="term" value="C:extracellular space"/>
    <property type="evidence" value="ECO:0007669"/>
    <property type="project" value="TreeGrafter"/>
</dbReference>
<dbReference type="Gene3D" id="3.30.2460.20">
    <property type="match status" value="1"/>
</dbReference>
<evidence type="ECO:0000256" key="6">
    <source>
        <dbReference type="ARBA" id="ARBA00022687"/>
    </source>
</evidence>
<dbReference type="Proteomes" id="UP001209878">
    <property type="component" value="Unassembled WGS sequence"/>
</dbReference>
<protein>
    <recommendedName>
        <fullName evidence="9">Protein Wnt</fullName>
    </recommendedName>
</protein>
<keyword evidence="4" id="KW-0964">Secreted</keyword>
<evidence type="ECO:0000256" key="5">
    <source>
        <dbReference type="ARBA" id="ARBA00022530"/>
    </source>
</evidence>
<evidence type="ECO:0000256" key="7">
    <source>
        <dbReference type="ARBA" id="ARBA00023157"/>
    </source>
</evidence>
<organism evidence="10 11">
    <name type="scientific">Ridgeia piscesae</name>
    <name type="common">Tubeworm</name>
    <dbReference type="NCBI Taxonomy" id="27915"/>
    <lineage>
        <taxon>Eukaryota</taxon>
        <taxon>Metazoa</taxon>
        <taxon>Spiralia</taxon>
        <taxon>Lophotrochozoa</taxon>
        <taxon>Annelida</taxon>
        <taxon>Polychaeta</taxon>
        <taxon>Sedentaria</taxon>
        <taxon>Canalipalpata</taxon>
        <taxon>Sabellida</taxon>
        <taxon>Siboglinidae</taxon>
        <taxon>Ridgeia</taxon>
    </lineage>
</organism>